<reference evidence="2 3" key="1">
    <citation type="submission" date="2018-06" db="EMBL/GenBank/DDBJ databases">
        <authorList>
            <consortium name="Pathogen Informatics"/>
            <person name="Doyle S."/>
        </authorList>
    </citation>
    <scope>NUCLEOTIDE SEQUENCE [LARGE SCALE GENOMIC DNA]</scope>
    <source>
        <strain evidence="2 3">NCTC13773</strain>
    </source>
</reference>
<dbReference type="AlphaFoldDB" id="A0AA94M4A2"/>
<dbReference type="SUPFAM" id="SSF47413">
    <property type="entry name" value="lambda repressor-like DNA-binding domains"/>
    <property type="match status" value="1"/>
</dbReference>
<gene>
    <name evidence="2" type="ORF">NCTC13773_02168</name>
</gene>
<evidence type="ECO:0000313" key="3">
    <source>
        <dbReference type="Proteomes" id="UP000249013"/>
    </source>
</evidence>
<sequence>MAYLGKIFKTFRESRGMKLTEVAKTGLSKSQLSRFEHGETDLTITKFMIALDEINVPIEEFMYAAHDFQQNEFNTLLEKIRLYVTDKNIAGLKKLLIKQEEKCYSRENFYKLNIILIKIKLQDLSGEEYFSEQDIDYLTDYLFSVENWGNYELLLFANCLNTLKHQSFIVLSKEMIKRSYFYKEIPNNRRIISTMLLNSYITCIERNKLMDALYFEKQLNNCFFIETELYERLVFRYARHFYQFKKSKNKLSIIEMKKCIATMKLADSYRLAETFENHLKKLLTTN</sequence>
<name>A0AA94M4A2_9STRE</name>
<dbReference type="InterPro" id="IPR010982">
    <property type="entry name" value="Lambda_DNA-bd_dom_sf"/>
</dbReference>
<dbReference type="Proteomes" id="UP000249013">
    <property type="component" value="Chromosome 1"/>
</dbReference>
<dbReference type="SMART" id="SM00530">
    <property type="entry name" value="HTH_XRE"/>
    <property type="match status" value="1"/>
</dbReference>
<dbReference type="PANTHER" id="PTHR37038">
    <property type="entry name" value="TRANSCRIPTIONAL REGULATOR-RELATED"/>
    <property type="match status" value="1"/>
</dbReference>
<accession>A0AA94M4A2</accession>
<dbReference type="CDD" id="cd00093">
    <property type="entry name" value="HTH_XRE"/>
    <property type="match status" value="1"/>
</dbReference>
<dbReference type="GO" id="GO:0003677">
    <property type="term" value="F:DNA binding"/>
    <property type="evidence" value="ECO:0007669"/>
    <property type="project" value="InterPro"/>
</dbReference>
<dbReference type="PANTHER" id="PTHR37038:SF12">
    <property type="entry name" value="TRANSCRIPTIONAL REGULATOR"/>
    <property type="match status" value="1"/>
</dbReference>
<dbReference type="Pfam" id="PF01381">
    <property type="entry name" value="HTH_3"/>
    <property type="match status" value="1"/>
</dbReference>
<dbReference type="NCBIfam" id="TIGR01716">
    <property type="entry name" value="RGG_Cterm"/>
    <property type="match status" value="1"/>
</dbReference>
<dbReference type="PROSITE" id="PS50943">
    <property type="entry name" value="HTH_CROC1"/>
    <property type="match status" value="1"/>
</dbReference>
<protein>
    <submittedName>
        <fullName evidence="2">XRE family transcriptional regulator</fullName>
    </submittedName>
</protein>
<proteinExistence type="predicted"/>
<evidence type="ECO:0000259" key="1">
    <source>
        <dbReference type="PROSITE" id="PS50943"/>
    </source>
</evidence>
<feature type="domain" description="HTH cro/C1-type" evidence="1">
    <location>
        <begin position="8"/>
        <end position="61"/>
    </location>
</feature>
<organism evidence="2 3">
    <name type="scientific">Streptococcus gallolyticus</name>
    <dbReference type="NCBI Taxonomy" id="315405"/>
    <lineage>
        <taxon>Bacteria</taxon>
        <taxon>Bacillati</taxon>
        <taxon>Bacillota</taxon>
        <taxon>Bacilli</taxon>
        <taxon>Lactobacillales</taxon>
        <taxon>Streptococcaceae</taxon>
        <taxon>Streptococcus</taxon>
    </lineage>
</organism>
<dbReference type="Pfam" id="PF21259">
    <property type="entry name" value="Rgg_C"/>
    <property type="match status" value="1"/>
</dbReference>
<dbReference type="InterPro" id="IPR001387">
    <property type="entry name" value="Cro/C1-type_HTH"/>
</dbReference>
<evidence type="ECO:0000313" key="2">
    <source>
        <dbReference type="EMBL" id="SQG80339.1"/>
    </source>
</evidence>
<dbReference type="InterPro" id="IPR053163">
    <property type="entry name" value="HTH-type_regulator_Rgg"/>
</dbReference>
<dbReference type="Gene3D" id="1.10.260.40">
    <property type="entry name" value="lambda repressor-like DNA-binding domains"/>
    <property type="match status" value="1"/>
</dbReference>
<dbReference type="RefSeq" id="WP_077497654.1">
    <property type="nucleotide sequence ID" value="NZ_LS483409.1"/>
</dbReference>
<dbReference type="EMBL" id="LS483409">
    <property type="protein sequence ID" value="SQG80339.1"/>
    <property type="molecule type" value="Genomic_DNA"/>
</dbReference>
<dbReference type="InterPro" id="IPR010057">
    <property type="entry name" value="Transcription_activator_Rgg_C"/>
</dbReference>